<reference evidence="2" key="1">
    <citation type="journal article" date="2014" name="Int. J. Syst. Evol. Microbiol.">
        <title>Complete genome sequence of Corynebacterium casei LMG S-19264T (=DSM 44701T), isolated from a smear-ripened cheese.</title>
        <authorList>
            <consortium name="US DOE Joint Genome Institute (JGI-PGF)"/>
            <person name="Walter F."/>
            <person name="Albersmeier A."/>
            <person name="Kalinowski J."/>
            <person name="Ruckert C."/>
        </authorList>
    </citation>
    <scope>NUCLEOTIDE SEQUENCE</scope>
    <source>
        <strain evidence="2">KCTC 32296</strain>
    </source>
</reference>
<name>A0A918URZ8_9CAUL</name>
<dbReference type="AlphaFoldDB" id="A0A918URZ8"/>
<dbReference type="EMBL" id="BMZB01000001">
    <property type="protein sequence ID" value="GGZ31016.1"/>
    <property type="molecule type" value="Genomic_DNA"/>
</dbReference>
<reference evidence="2" key="2">
    <citation type="submission" date="2020-09" db="EMBL/GenBank/DDBJ databases">
        <authorList>
            <person name="Sun Q."/>
            <person name="Kim S."/>
        </authorList>
    </citation>
    <scope>NUCLEOTIDE SEQUENCE</scope>
    <source>
        <strain evidence="2">KCTC 32296</strain>
    </source>
</reference>
<sequence length="55" mass="5835">MRASAHGAVQKGITVIDLDRQLPTTGGIHLAPDGYPTLSDLSGNSEDDSYSRHRG</sequence>
<evidence type="ECO:0000256" key="1">
    <source>
        <dbReference type="SAM" id="MobiDB-lite"/>
    </source>
</evidence>
<accession>A0A918URZ8</accession>
<evidence type="ECO:0000313" key="2">
    <source>
        <dbReference type="EMBL" id="GGZ31016.1"/>
    </source>
</evidence>
<protein>
    <submittedName>
        <fullName evidence="2">Uncharacterized protein</fullName>
    </submittedName>
</protein>
<comment type="caution">
    <text evidence="2">The sequence shown here is derived from an EMBL/GenBank/DDBJ whole genome shotgun (WGS) entry which is preliminary data.</text>
</comment>
<keyword evidence="3" id="KW-1185">Reference proteome</keyword>
<proteinExistence type="predicted"/>
<dbReference type="Proteomes" id="UP000662572">
    <property type="component" value="Unassembled WGS sequence"/>
</dbReference>
<evidence type="ECO:0000313" key="3">
    <source>
        <dbReference type="Proteomes" id="UP000662572"/>
    </source>
</evidence>
<organism evidence="2 3">
    <name type="scientific">Asticcacaulis endophyticus</name>
    <dbReference type="NCBI Taxonomy" id="1395890"/>
    <lineage>
        <taxon>Bacteria</taxon>
        <taxon>Pseudomonadati</taxon>
        <taxon>Pseudomonadota</taxon>
        <taxon>Alphaproteobacteria</taxon>
        <taxon>Caulobacterales</taxon>
        <taxon>Caulobacteraceae</taxon>
        <taxon>Asticcacaulis</taxon>
    </lineage>
</organism>
<gene>
    <name evidence="2" type="ORF">GCM10011273_16910</name>
</gene>
<feature type="region of interest" description="Disordered" evidence="1">
    <location>
        <begin position="25"/>
        <end position="55"/>
    </location>
</feature>